<name>A0A1I2H203_9BACL</name>
<dbReference type="InterPro" id="IPR001173">
    <property type="entry name" value="Glyco_trans_2-like"/>
</dbReference>
<keyword evidence="2" id="KW-0808">Transferase</keyword>
<evidence type="ECO:0000313" key="3">
    <source>
        <dbReference type="Proteomes" id="UP000198855"/>
    </source>
</evidence>
<proteinExistence type="predicted"/>
<dbReference type="GO" id="GO:0016740">
    <property type="term" value="F:transferase activity"/>
    <property type="evidence" value="ECO:0007669"/>
    <property type="project" value="UniProtKB-KW"/>
</dbReference>
<dbReference type="InterPro" id="IPR029044">
    <property type="entry name" value="Nucleotide-diphossugar_trans"/>
</dbReference>
<dbReference type="Gene3D" id="3.90.550.10">
    <property type="entry name" value="Spore Coat Polysaccharide Biosynthesis Protein SpsA, Chain A"/>
    <property type="match status" value="1"/>
</dbReference>
<organism evidence="2 3">
    <name type="scientific">Paenibacillus catalpae</name>
    <dbReference type="NCBI Taxonomy" id="1045775"/>
    <lineage>
        <taxon>Bacteria</taxon>
        <taxon>Bacillati</taxon>
        <taxon>Bacillota</taxon>
        <taxon>Bacilli</taxon>
        <taxon>Bacillales</taxon>
        <taxon>Paenibacillaceae</taxon>
        <taxon>Paenibacillus</taxon>
    </lineage>
</organism>
<evidence type="ECO:0000313" key="2">
    <source>
        <dbReference type="EMBL" id="SFF22846.1"/>
    </source>
</evidence>
<dbReference type="RefSeq" id="WP_091189853.1">
    <property type="nucleotide sequence ID" value="NZ_FOMT01000006.1"/>
</dbReference>
<dbReference type="PANTHER" id="PTHR43630:SF2">
    <property type="entry name" value="GLYCOSYLTRANSFERASE"/>
    <property type="match status" value="1"/>
</dbReference>
<feature type="domain" description="Glycosyltransferase 2-like" evidence="1">
    <location>
        <begin position="29"/>
        <end position="184"/>
    </location>
</feature>
<dbReference type="Gene3D" id="1.25.40.10">
    <property type="entry name" value="Tetratricopeptide repeat domain"/>
    <property type="match status" value="2"/>
</dbReference>
<dbReference type="OrthoDB" id="9815923at2"/>
<evidence type="ECO:0000259" key="1">
    <source>
        <dbReference type="Pfam" id="PF00535"/>
    </source>
</evidence>
<dbReference type="STRING" id="1045775.SAMN05216378_5576"/>
<dbReference type="SMART" id="SM00028">
    <property type="entry name" value="TPR"/>
    <property type="match status" value="5"/>
</dbReference>
<dbReference type="EMBL" id="FOMT01000006">
    <property type="protein sequence ID" value="SFF22846.1"/>
    <property type="molecule type" value="Genomic_DNA"/>
</dbReference>
<dbReference type="InterPro" id="IPR011990">
    <property type="entry name" value="TPR-like_helical_dom_sf"/>
</dbReference>
<dbReference type="Proteomes" id="UP000198855">
    <property type="component" value="Unassembled WGS sequence"/>
</dbReference>
<dbReference type="AlphaFoldDB" id="A0A1I2H203"/>
<reference evidence="3" key="1">
    <citation type="submission" date="2016-10" db="EMBL/GenBank/DDBJ databases">
        <authorList>
            <person name="Varghese N."/>
            <person name="Submissions S."/>
        </authorList>
    </citation>
    <scope>NUCLEOTIDE SEQUENCE [LARGE SCALE GENOMIC DNA]</scope>
    <source>
        <strain evidence="3">CGMCC 1.10784</strain>
    </source>
</reference>
<dbReference type="SUPFAM" id="SSF48452">
    <property type="entry name" value="TPR-like"/>
    <property type="match status" value="1"/>
</dbReference>
<dbReference type="InterPro" id="IPR019734">
    <property type="entry name" value="TPR_rpt"/>
</dbReference>
<dbReference type="CDD" id="cd02511">
    <property type="entry name" value="Beta4Glucosyltransferase"/>
    <property type="match status" value="1"/>
</dbReference>
<sequence>MVEGARGGLDGRAERQEAGIGSAGRLPLSLCMIVRDEELFLPSCLASAAPYCSEIIVADTGSTDQTVAIAEACGAKVLRVSWQDDFAAARNAAVELATQPWILVLDADERLLPFPVEEWRKLLAEQDCYGYLIQIRSRVDGRGGDEEVSDAVCRLFRNDSRIRFTGAIHEEAATAVAACGTGALRHAPVKVLHEGYRNAVMLKRRKNERNKRILLAALQRDPDNPVLQYAMGTEYFTYGNWEQAVRWLEPVLNSQEHCEDNGYLSDVWLKLVHALRALGRLTEAERYAGSGLERYGDFPDLHEAYAVVLLEMDRPAEAAQSLQQALLTGRSPSTYSSASGSGSFRTQYAAGYAAERGYDWERAADAYASALEMNPAYRPAWERLLMLGTLDSDLRGCWRGAADRAAASGNHKLCRSMLELLADAGLQLDPAVSSRLIGSLAVGGDFWSGLLAVQQGDLAAGRQRWAQLPEEYPGKGEYLAALAWLGGGRAEPPPAAALAHALIRVRAWSAWLRLCPAAPAYAAAPAPAPLQWCALLGAATPVPALAAARWLRAAAQPEAPARLAAGALFTAAGEWPAAAEQFAAAREAAAQPWVSRAAASGLAAAFAARARRAAPEAALAAPLLCERELLLRVTSALHGL</sequence>
<dbReference type="SUPFAM" id="SSF53448">
    <property type="entry name" value="Nucleotide-diphospho-sugar transferases"/>
    <property type="match status" value="1"/>
</dbReference>
<accession>A0A1I2H203</accession>
<dbReference type="Pfam" id="PF13428">
    <property type="entry name" value="TPR_14"/>
    <property type="match status" value="1"/>
</dbReference>
<keyword evidence="3" id="KW-1185">Reference proteome</keyword>
<dbReference type="Pfam" id="PF00535">
    <property type="entry name" value="Glycos_transf_2"/>
    <property type="match status" value="1"/>
</dbReference>
<gene>
    <name evidence="2" type="ORF">SAMN05216378_5576</name>
</gene>
<dbReference type="PANTHER" id="PTHR43630">
    <property type="entry name" value="POLY-BETA-1,6-N-ACETYL-D-GLUCOSAMINE SYNTHASE"/>
    <property type="match status" value="1"/>
</dbReference>
<protein>
    <submittedName>
        <fullName evidence="2">Glycosyl transferase family 2</fullName>
    </submittedName>
</protein>